<feature type="binding site" evidence="6">
    <location>
        <position position="47"/>
    </location>
    <ligand>
        <name>GTP</name>
        <dbReference type="ChEBI" id="CHEBI:37565"/>
    </ligand>
</feature>
<dbReference type="Proteomes" id="UP000824120">
    <property type="component" value="Chromosome 11"/>
</dbReference>
<protein>
    <submittedName>
        <fullName evidence="7">Uncharacterized protein</fullName>
    </submittedName>
</protein>
<proteinExistence type="predicted"/>
<evidence type="ECO:0000256" key="5">
    <source>
        <dbReference type="ARBA" id="ARBA00023034"/>
    </source>
</evidence>
<dbReference type="InterPro" id="IPR027417">
    <property type="entry name" value="P-loop_NTPase"/>
</dbReference>
<comment type="subcellular location">
    <subcellularLocation>
        <location evidence="1">Golgi apparatus</location>
    </subcellularLocation>
</comment>
<evidence type="ECO:0000256" key="2">
    <source>
        <dbReference type="ARBA" id="ARBA00022448"/>
    </source>
</evidence>
<evidence type="ECO:0000256" key="3">
    <source>
        <dbReference type="ARBA" id="ARBA00022892"/>
    </source>
</evidence>
<organism evidence="7 8">
    <name type="scientific">Solanum commersonii</name>
    <name type="common">Commerson's wild potato</name>
    <name type="synonym">Commerson's nightshade</name>
    <dbReference type="NCBI Taxonomy" id="4109"/>
    <lineage>
        <taxon>Eukaryota</taxon>
        <taxon>Viridiplantae</taxon>
        <taxon>Streptophyta</taxon>
        <taxon>Embryophyta</taxon>
        <taxon>Tracheophyta</taxon>
        <taxon>Spermatophyta</taxon>
        <taxon>Magnoliopsida</taxon>
        <taxon>eudicotyledons</taxon>
        <taxon>Gunneridae</taxon>
        <taxon>Pentapetalae</taxon>
        <taxon>asterids</taxon>
        <taxon>lamiids</taxon>
        <taxon>Solanales</taxon>
        <taxon>Solanaceae</taxon>
        <taxon>Solanoideae</taxon>
        <taxon>Solaneae</taxon>
        <taxon>Solanum</taxon>
    </lineage>
</organism>
<keyword evidence="3" id="KW-0931">ER-Golgi transport</keyword>
<evidence type="ECO:0000256" key="6">
    <source>
        <dbReference type="PIRSR" id="PIRSR606687-2"/>
    </source>
</evidence>
<comment type="caution">
    <text evidence="7">The sequence shown here is derived from an EMBL/GenBank/DDBJ whole genome shotgun (WGS) entry which is preliminary data.</text>
</comment>
<dbReference type="EMBL" id="JACXVP010000011">
    <property type="protein sequence ID" value="KAG5577000.1"/>
    <property type="molecule type" value="Genomic_DNA"/>
</dbReference>
<keyword evidence="2" id="KW-0813">Transport</keyword>
<dbReference type="GO" id="GO:0006886">
    <property type="term" value="P:intracellular protein transport"/>
    <property type="evidence" value="ECO:0007669"/>
    <property type="project" value="InterPro"/>
</dbReference>
<dbReference type="PANTHER" id="PTHR45684">
    <property type="entry name" value="RE74312P"/>
    <property type="match status" value="1"/>
</dbReference>
<feature type="binding site" evidence="6">
    <location>
        <position position="4"/>
    </location>
    <ligand>
        <name>GTP</name>
        <dbReference type="ChEBI" id="CHEBI:37565"/>
    </ligand>
</feature>
<dbReference type="GO" id="GO:0016192">
    <property type="term" value="P:vesicle-mediated transport"/>
    <property type="evidence" value="ECO:0007669"/>
    <property type="project" value="UniProtKB-KW"/>
</dbReference>
<dbReference type="GO" id="GO:0005525">
    <property type="term" value="F:GTP binding"/>
    <property type="evidence" value="ECO:0007669"/>
    <property type="project" value="InterPro"/>
</dbReference>
<name>A0A9J5WPR2_SOLCO</name>
<evidence type="ECO:0000313" key="8">
    <source>
        <dbReference type="Proteomes" id="UP000824120"/>
    </source>
</evidence>
<evidence type="ECO:0000256" key="4">
    <source>
        <dbReference type="ARBA" id="ARBA00022927"/>
    </source>
</evidence>
<dbReference type="OrthoDB" id="2011769at2759"/>
<evidence type="ECO:0000256" key="1">
    <source>
        <dbReference type="ARBA" id="ARBA00004555"/>
    </source>
</evidence>
<accession>A0A9J5WPR2</accession>
<keyword evidence="6" id="KW-0547">Nucleotide-binding</keyword>
<keyword evidence="4" id="KW-0653">Protein transport</keyword>
<dbReference type="GO" id="GO:0005794">
    <property type="term" value="C:Golgi apparatus"/>
    <property type="evidence" value="ECO:0007669"/>
    <property type="project" value="UniProtKB-SubCell"/>
</dbReference>
<feature type="binding site" evidence="6">
    <location>
        <position position="48"/>
    </location>
    <ligand>
        <name>GTP</name>
        <dbReference type="ChEBI" id="CHEBI:37565"/>
    </ligand>
</feature>
<sequence>MKIDIPYDASEDELCYHLGLTGVTTCKGKVNMGESNVRPLKVFMYSIVQKMGFGSFRWMSQYIK</sequence>
<dbReference type="Gene3D" id="3.40.50.300">
    <property type="entry name" value="P-loop containing nucleotide triphosphate hydrolases"/>
    <property type="match status" value="1"/>
</dbReference>
<keyword evidence="5" id="KW-0333">Golgi apparatus</keyword>
<keyword evidence="8" id="KW-1185">Reference proteome</keyword>
<reference evidence="7 8" key="1">
    <citation type="submission" date="2020-09" db="EMBL/GenBank/DDBJ databases">
        <title>De no assembly of potato wild relative species, Solanum commersonii.</title>
        <authorList>
            <person name="Cho K."/>
        </authorList>
    </citation>
    <scope>NUCLEOTIDE SEQUENCE [LARGE SCALE GENOMIC DNA]</scope>
    <source>
        <strain evidence="7">LZ3.2</strain>
        <tissue evidence="7">Leaf</tissue>
    </source>
</reference>
<dbReference type="InterPro" id="IPR006687">
    <property type="entry name" value="Small_GTPase_SAR1"/>
</dbReference>
<dbReference type="AlphaFoldDB" id="A0A9J5WPR2"/>
<evidence type="ECO:0000313" key="7">
    <source>
        <dbReference type="EMBL" id="KAG5577000.1"/>
    </source>
</evidence>
<feature type="binding site" evidence="6">
    <location>
        <position position="2"/>
    </location>
    <ligand>
        <name>GTP</name>
        <dbReference type="ChEBI" id="CHEBI:37565"/>
    </ligand>
</feature>
<gene>
    <name evidence="7" type="ORF">H5410_057134</name>
</gene>